<proteinExistence type="predicted"/>
<keyword evidence="3" id="KW-1185">Reference proteome</keyword>
<protein>
    <submittedName>
        <fullName evidence="2">Uncharacterized protein</fullName>
    </submittedName>
</protein>
<reference evidence="2 3" key="1">
    <citation type="journal article" date="2020" name="Mol. Plant">
        <title>The Chromosome-Based Rubber Tree Genome Provides New Insights into Spurge Genome Evolution and Rubber Biosynthesis.</title>
        <authorList>
            <person name="Liu J."/>
            <person name="Shi C."/>
            <person name="Shi C.C."/>
            <person name="Li W."/>
            <person name="Zhang Q.J."/>
            <person name="Zhang Y."/>
            <person name="Li K."/>
            <person name="Lu H.F."/>
            <person name="Shi C."/>
            <person name="Zhu S.T."/>
            <person name="Xiao Z.Y."/>
            <person name="Nan H."/>
            <person name="Yue Y."/>
            <person name="Zhu X.G."/>
            <person name="Wu Y."/>
            <person name="Hong X.N."/>
            <person name="Fan G.Y."/>
            <person name="Tong Y."/>
            <person name="Zhang D."/>
            <person name="Mao C.L."/>
            <person name="Liu Y.L."/>
            <person name="Hao S.J."/>
            <person name="Liu W.Q."/>
            <person name="Lv M.Q."/>
            <person name="Zhang H.B."/>
            <person name="Liu Y."/>
            <person name="Hu-Tang G.R."/>
            <person name="Wang J.P."/>
            <person name="Wang J.H."/>
            <person name="Sun Y.H."/>
            <person name="Ni S.B."/>
            <person name="Chen W.B."/>
            <person name="Zhang X.C."/>
            <person name="Jiao Y.N."/>
            <person name="Eichler E.E."/>
            <person name="Li G.H."/>
            <person name="Liu X."/>
            <person name="Gao L.Z."/>
        </authorList>
    </citation>
    <scope>NUCLEOTIDE SEQUENCE [LARGE SCALE GENOMIC DNA]</scope>
    <source>
        <strain evidence="3">cv. GT1</strain>
        <tissue evidence="2">Leaf</tissue>
    </source>
</reference>
<feature type="signal peptide" evidence="1">
    <location>
        <begin position="1"/>
        <end position="29"/>
    </location>
</feature>
<feature type="chain" id="PRO_5025412353" evidence="1">
    <location>
        <begin position="30"/>
        <end position="129"/>
    </location>
</feature>
<name>A0A6A6K3S3_HEVBR</name>
<dbReference type="Proteomes" id="UP000467840">
    <property type="component" value="Chromosome 12"/>
</dbReference>
<evidence type="ECO:0000313" key="2">
    <source>
        <dbReference type="EMBL" id="KAF2283450.1"/>
    </source>
</evidence>
<dbReference type="AlphaFoldDB" id="A0A6A6K3S3"/>
<dbReference type="EMBL" id="JAAGAX010000018">
    <property type="protein sequence ID" value="KAF2283450.1"/>
    <property type="molecule type" value="Genomic_DNA"/>
</dbReference>
<comment type="caution">
    <text evidence="2">The sequence shown here is derived from an EMBL/GenBank/DDBJ whole genome shotgun (WGS) entry which is preliminary data.</text>
</comment>
<keyword evidence="1" id="KW-0732">Signal</keyword>
<evidence type="ECO:0000313" key="3">
    <source>
        <dbReference type="Proteomes" id="UP000467840"/>
    </source>
</evidence>
<sequence length="129" mass="13304">MAMRALSEAAWRPVVLLVPVVVTVGPTAADTEEIVGLKTDIGSEGVVSGLEPNNKIAVGPHSEVVLGLVGAQGQSVVAAPPGGAKQGPTVGYVFQVCCQFSWVQMQVVKLFPQIGNGLVKRTPSAQDEA</sequence>
<organism evidence="2 3">
    <name type="scientific">Hevea brasiliensis</name>
    <name type="common">Para rubber tree</name>
    <name type="synonym">Siphonia brasiliensis</name>
    <dbReference type="NCBI Taxonomy" id="3981"/>
    <lineage>
        <taxon>Eukaryota</taxon>
        <taxon>Viridiplantae</taxon>
        <taxon>Streptophyta</taxon>
        <taxon>Embryophyta</taxon>
        <taxon>Tracheophyta</taxon>
        <taxon>Spermatophyta</taxon>
        <taxon>Magnoliopsida</taxon>
        <taxon>eudicotyledons</taxon>
        <taxon>Gunneridae</taxon>
        <taxon>Pentapetalae</taxon>
        <taxon>rosids</taxon>
        <taxon>fabids</taxon>
        <taxon>Malpighiales</taxon>
        <taxon>Euphorbiaceae</taxon>
        <taxon>Crotonoideae</taxon>
        <taxon>Micrandreae</taxon>
        <taxon>Hevea</taxon>
    </lineage>
</organism>
<evidence type="ECO:0000256" key="1">
    <source>
        <dbReference type="SAM" id="SignalP"/>
    </source>
</evidence>
<accession>A0A6A6K3S3</accession>
<gene>
    <name evidence="2" type="ORF">GH714_006861</name>
</gene>